<dbReference type="Pfam" id="PF08031">
    <property type="entry name" value="BBE"/>
    <property type="match status" value="1"/>
</dbReference>
<dbReference type="InterPro" id="IPR006094">
    <property type="entry name" value="Oxid_FAD_bind_N"/>
</dbReference>
<evidence type="ECO:0000256" key="3">
    <source>
        <dbReference type="ARBA" id="ARBA00022630"/>
    </source>
</evidence>
<dbReference type="GO" id="GO:0016491">
    <property type="term" value="F:oxidoreductase activity"/>
    <property type="evidence" value="ECO:0007669"/>
    <property type="project" value="UniProtKB-KW"/>
</dbReference>
<dbReference type="PROSITE" id="PS51387">
    <property type="entry name" value="FAD_PCMH"/>
    <property type="match status" value="1"/>
</dbReference>
<accession>A0A3B0BCS9</accession>
<dbReference type="InterPro" id="IPR016167">
    <property type="entry name" value="FAD-bd_PCMH_sub1"/>
</dbReference>
<dbReference type="InterPro" id="IPR012951">
    <property type="entry name" value="BBE"/>
</dbReference>
<name>A0A3B0BCS9_9ACTN</name>
<gene>
    <name evidence="8" type="ORF">D7231_21705</name>
</gene>
<dbReference type="InterPro" id="IPR016166">
    <property type="entry name" value="FAD-bd_PCMH"/>
</dbReference>
<evidence type="ECO:0000313" key="8">
    <source>
        <dbReference type="EMBL" id="RKN70472.1"/>
    </source>
</evidence>
<keyword evidence="3" id="KW-0285">Flavoprotein</keyword>
<evidence type="ECO:0000256" key="6">
    <source>
        <dbReference type="SAM" id="MobiDB-lite"/>
    </source>
</evidence>
<dbReference type="Gene3D" id="3.30.465.10">
    <property type="match status" value="1"/>
</dbReference>
<dbReference type="AlphaFoldDB" id="A0A3B0BCS9"/>
<evidence type="ECO:0000256" key="5">
    <source>
        <dbReference type="ARBA" id="ARBA00023002"/>
    </source>
</evidence>
<dbReference type="InterPro" id="IPR036318">
    <property type="entry name" value="FAD-bd_PCMH-like_sf"/>
</dbReference>
<dbReference type="PANTHER" id="PTHR42973:SF39">
    <property type="entry name" value="FAD-BINDING PCMH-TYPE DOMAIN-CONTAINING PROTEIN"/>
    <property type="match status" value="1"/>
</dbReference>
<sequence>MAVDTGTSGTNGTKGAGGRGGARTDGAPRGPLGRRRLLAAGAGLATAGAWAASCGDSSGLERPTQMITSARAVPATRRPDAAKADWNALAKGLAGGLVRPGDADYTAARQLYNTRFDGLRPAGIAYVTGAQDIRECLAFARRYSTRISIRNGGHSYAGWSSGTDRLVIDVSRLRTVRTPDSGSAVIGAGAKLIDVQTGLAGHGVTLPSGSCPTVGISGLALGGGHGVTSRAYGLTCDSLTGATLVTADGKLLDCDPDRNADLFWALRGAGNGNFGVVTELRFRTRKAADGVTGYVSWPWSRAADVIRAWQEWGPTRPDEIWSSCDLSATAGGTPRISVSAYSLGTYGDLENALDELVGKAGGTSNGVRLRRRAHLDMVRAYAGCSDKSQTQCHLPGRTPGRETSGTLERETYGARSDFYDRSLNAAGLRALTDQVERFARGGGSGGVSVQLTALGGAVNRVQPLATAFVHRRSRFLAQYLAHWAAGGSGSAQTSWLDDIHAAMLRHASGAAYQNYADAGLKDWRKAYYGDAEGRLTKLKRQYDPDRVFDFPQAL</sequence>
<dbReference type="SUPFAM" id="SSF56176">
    <property type="entry name" value="FAD-binding/transporter-associated domain-like"/>
    <property type="match status" value="1"/>
</dbReference>
<feature type="compositionally biased region" description="Gly residues" evidence="6">
    <location>
        <begin position="12"/>
        <end position="23"/>
    </location>
</feature>
<keyword evidence="5" id="KW-0560">Oxidoreductase</keyword>
<feature type="domain" description="FAD-binding PCMH-type" evidence="7">
    <location>
        <begin position="116"/>
        <end position="287"/>
    </location>
</feature>
<dbReference type="PANTHER" id="PTHR42973">
    <property type="entry name" value="BINDING OXIDOREDUCTASE, PUTATIVE (AFU_ORTHOLOGUE AFUA_1G17690)-RELATED"/>
    <property type="match status" value="1"/>
</dbReference>
<comment type="cofactor">
    <cofactor evidence="1">
        <name>FAD</name>
        <dbReference type="ChEBI" id="CHEBI:57692"/>
    </cofactor>
</comment>
<dbReference type="OrthoDB" id="545125at2"/>
<evidence type="ECO:0000256" key="1">
    <source>
        <dbReference type="ARBA" id="ARBA00001974"/>
    </source>
</evidence>
<feature type="compositionally biased region" description="Low complexity" evidence="6">
    <location>
        <begin position="1"/>
        <end position="11"/>
    </location>
</feature>
<dbReference type="RefSeq" id="WP_120757134.1">
    <property type="nucleotide sequence ID" value="NZ_JBIBGF010000008.1"/>
</dbReference>
<feature type="region of interest" description="Disordered" evidence="6">
    <location>
        <begin position="1"/>
        <end position="33"/>
    </location>
</feature>
<comment type="caution">
    <text evidence="8">The sequence shown here is derived from an EMBL/GenBank/DDBJ whole genome shotgun (WGS) entry which is preliminary data.</text>
</comment>
<protein>
    <submittedName>
        <fullName evidence="8">FAD-binding oxidoreductase</fullName>
    </submittedName>
</protein>
<dbReference type="GO" id="GO:0071949">
    <property type="term" value="F:FAD binding"/>
    <property type="evidence" value="ECO:0007669"/>
    <property type="project" value="InterPro"/>
</dbReference>
<dbReference type="Proteomes" id="UP000270343">
    <property type="component" value="Unassembled WGS sequence"/>
</dbReference>
<dbReference type="Gene3D" id="3.40.462.20">
    <property type="match status" value="1"/>
</dbReference>
<dbReference type="Gene3D" id="3.30.43.10">
    <property type="entry name" value="Uridine Diphospho-n-acetylenolpyruvylglucosamine Reductase, domain 2"/>
    <property type="match status" value="1"/>
</dbReference>
<comment type="similarity">
    <text evidence="2">Belongs to the oxygen-dependent FAD-linked oxidoreductase family.</text>
</comment>
<dbReference type="Pfam" id="PF01565">
    <property type="entry name" value="FAD_binding_4"/>
    <property type="match status" value="1"/>
</dbReference>
<evidence type="ECO:0000256" key="2">
    <source>
        <dbReference type="ARBA" id="ARBA00005466"/>
    </source>
</evidence>
<keyword evidence="4" id="KW-0274">FAD</keyword>
<keyword evidence="9" id="KW-1185">Reference proteome</keyword>
<reference evidence="8 9" key="1">
    <citation type="journal article" date="2015" name="Antonie Van Leeuwenhoek">
        <title>Streptomyces klenkii sp. nov., isolated from deep marine sediment.</title>
        <authorList>
            <person name="Veyisoglu A."/>
            <person name="Sahin N."/>
        </authorList>
    </citation>
    <scope>NUCLEOTIDE SEQUENCE [LARGE SCALE GENOMIC DNA]</scope>
    <source>
        <strain evidence="8 9">KCTC 29202</strain>
    </source>
</reference>
<dbReference type="InterPro" id="IPR050416">
    <property type="entry name" value="FAD-linked_Oxidoreductase"/>
</dbReference>
<proteinExistence type="inferred from homology"/>
<dbReference type="EMBL" id="RBAM01000008">
    <property type="protein sequence ID" value="RKN70472.1"/>
    <property type="molecule type" value="Genomic_DNA"/>
</dbReference>
<evidence type="ECO:0000313" key="9">
    <source>
        <dbReference type="Proteomes" id="UP000270343"/>
    </source>
</evidence>
<evidence type="ECO:0000256" key="4">
    <source>
        <dbReference type="ARBA" id="ARBA00022827"/>
    </source>
</evidence>
<organism evidence="8 9">
    <name type="scientific">Streptomyces klenkii</name>
    <dbReference type="NCBI Taxonomy" id="1420899"/>
    <lineage>
        <taxon>Bacteria</taxon>
        <taxon>Bacillati</taxon>
        <taxon>Actinomycetota</taxon>
        <taxon>Actinomycetes</taxon>
        <taxon>Kitasatosporales</taxon>
        <taxon>Streptomycetaceae</taxon>
        <taxon>Streptomyces</taxon>
    </lineage>
</organism>
<evidence type="ECO:0000259" key="7">
    <source>
        <dbReference type="PROSITE" id="PS51387"/>
    </source>
</evidence>
<dbReference type="InterPro" id="IPR016169">
    <property type="entry name" value="FAD-bd_PCMH_sub2"/>
</dbReference>